<dbReference type="GO" id="GO:0000323">
    <property type="term" value="C:lytic vacuole"/>
    <property type="evidence" value="ECO:0007669"/>
    <property type="project" value="TreeGrafter"/>
</dbReference>
<feature type="region of interest" description="Disordered" evidence="4">
    <location>
        <begin position="365"/>
        <end position="393"/>
    </location>
</feature>
<dbReference type="GO" id="GO:0000149">
    <property type="term" value="F:SNARE binding"/>
    <property type="evidence" value="ECO:0007669"/>
    <property type="project" value="TreeGrafter"/>
</dbReference>
<feature type="region of interest" description="Disordered" evidence="4">
    <location>
        <begin position="252"/>
        <end position="293"/>
    </location>
</feature>
<evidence type="ECO:0000313" key="5">
    <source>
        <dbReference type="EMBL" id="CAG8974266.1"/>
    </source>
</evidence>
<evidence type="ECO:0000256" key="3">
    <source>
        <dbReference type="ARBA" id="ARBA00023054"/>
    </source>
</evidence>
<proteinExistence type="inferred from homology"/>
<dbReference type="Pfam" id="PF10186">
    <property type="entry name" value="ATG14"/>
    <property type="match status" value="1"/>
</dbReference>
<feature type="compositionally biased region" description="Basic and acidic residues" evidence="4">
    <location>
        <begin position="384"/>
        <end position="393"/>
    </location>
</feature>
<sequence>MKPSEMQCDICFRTGGQKLPLLCATDARNKLYEARIQHAHALLEKDALDQEISTLLSLSTVEEQQDRPMSPVNHHTVASVQSEKDRVADRTQQIIAHADEFREKVEKARAEVAKRKASIALRKSELASASNGVDARRARQLEDVGKSIRITKYNWEKISSQFTTSRAYLCGEAAKLYGLRRNKNNADGQEEYEIGRVGIVDLRALNTASPAQISTALSHIVHLLMLTMHYLAIRLPAEINLPQPEQPQPTIYPIISSYLPRPPQSPNNNSTQSSNPSPTSSRHEQQNVNLPRPRLLHITKPLPMLLHEDPAAYALFIEGVSLLAYNVAWACRIQGVSVGEESSFDDICDIGRNLYNLLIGTKARSQPSSRASSAQSTPLNKSNGRSEPEDKNANSERLMGKYSHGTASHFAGGAEATEFIRSWKLLNPKVIADKLRSLLQSEVANKEWELIDEGSWEIDNQMGDDGVVVGRVAGGSRDGDDLDTHSKLRGVEQSFMSCRTVDPSQAVDGTGDRKTGTSGWTKLKPR</sequence>
<dbReference type="PANTHER" id="PTHR15157">
    <property type="entry name" value="UV RADIATION RESISTANCE-ASSOCIATED GENE PROTEIN"/>
    <property type="match status" value="1"/>
</dbReference>
<keyword evidence="3" id="KW-0175">Coiled coil</keyword>
<dbReference type="InterPro" id="IPR018791">
    <property type="entry name" value="UV_resistance/autophagy_Atg14"/>
</dbReference>
<dbReference type="GO" id="GO:0032991">
    <property type="term" value="C:protein-containing complex"/>
    <property type="evidence" value="ECO:0007669"/>
    <property type="project" value="UniProtKB-ARBA"/>
</dbReference>
<protein>
    <recommendedName>
        <fullName evidence="2">Autophagy-related protein 14</fullName>
    </recommendedName>
</protein>
<gene>
    <name evidence="5" type="ORF">HYALB_00008961</name>
</gene>
<feature type="compositionally biased region" description="Low complexity" evidence="4">
    <location>
        <begin position="365"/>
        <end position="376"/>
    </location>
</feature>
<dbReference type="EMBL" id="CAJVRM010000097">
    <property type="protein sequence ID" value="CAG8974266.1"/>
    <property type="molecule type" value="Genomic_DNA"/>
</dbReference>
<dbReference type="Proteomes" id="UP000701801">
    <property type="component" value="Unassembled WGS sequence"/>
</dbReference>
<organism evidence="5 6">
    <name type="scientific">Hymenoscyphus albidus</name>
    <dbReference type="NCBI Taxonomy" id="595503"/>
    <lineage>
        <taxon>Eukaryota</taxon>
        <taxon>Fungi</taxon>
        <taxon>Dikarya</taxon>
        <taxon>Ascomycota</taxon>
        <taxon>Pezizomycotina</taxon>
        <taxon>Leotiomycetes</taxon>
        <taxon>Helotiales</taxon>
        <taxon>Helotiaceae</taxon>
        <taxon>Hymenoscyphus</taxon>
    </lineage>
</organism>
<accession>A0A9N9Q5D7</accession>
<evidence type="ECO:0000256" key="1">
    <source>
        <dbReference type="ARBA" id="ARBA00009574"/>
    </source>
</evidence>
<dbReference type="OrthoDB" id="16772at2759"/>
<feature type="region of interest" description="Disordered" evidence="4">
    <location>
        <begin position="501"/>
        <end position="526"/>
    </location>
</feature>
<name>A0A9N9Q5D7_9HELO</name>
<comment type="caution">
    <text evidence="5">The sequence shown here is derived from an EMBL/GenBank/DDBJ whole genome shotgun (WGS) entry which is preliminary data.</text>
</comment>
<keyword evidence="6" id="KW-1185">Reference proteome</keyword>
<feature type="compositionally biased region" description="Low complexity" evidence="4">
    <location>
        <begin position="266"/>
        <end position="280"/>
    </location>
</feature>
<dbReference type="GO" id="GO:0035493">
    <property type="term" value="P:SNARE complex assembly"/>
    <property type="evidence" value="ECO:0007669"/>
    <property type="project" value="TreeGrafter"/>
</dbReference>
<comment type="similarity">
    <text evidence="1">Belongs to the ATG14 family.</text>
</comment>
<evidence type="ECO:0000256" key="4">
    <source>
        <dbReference type="SAM" id="MobiDB-lite"/>
    </source>
</evidence>
<dbReference type="PANTHER" id="PTHR15157:SF13">
    <property type="entry name" value="AUTOPHAGY-RELATED PROTEIN 14"/>
    <property type="match status" value="1"/>
</dbReference>
<dbReference type="AlphaFoldDB" id="A0A9N9Q5D7"/>
<evidence type="ECO:0000256" key="2">
    <source>
        <dbReference type="ARBA" id="ARBA00013807"/>
    </source>
</evidence>
<evidence type="ECO:0000313" key="6">
    <source>
        <dbReference type="Proteomes" id="UP000701801"/>
    </source>
</evidence>
<dbReference type="GO" id="GO:0005768">
    <property type="term" value="C:endosome"/>
    <property type="evidence" value="ECO:0007669"/>
    <property type="project" value="TreeGrafter"/>
</dbReference>
<feature type="region of interest" description="Disordered" evidence="4">
    <location>
        <begin position="62"/>
        <end position="84"/>
    </location>
</feature>
<reference evidence="5" key="1">
    <citation type="submission" date="2021-07" db="EMBL/GenBank/DDBJ databases">
        <authorList>
            <person name="Durling M."/>
        </authorList>
    </citation>
    <scope>NUCLEOTIDE SEQUENCE</scope>
</reference>